<name>A0ABR7LXH9_9ACTN</name>
<organism evidence="2 3">
    <name type="scientific">Actinomadura alba</name>
    <dbReference type="NCBI Taxonomy" id="406431"/>
    <lineage>
        <taxon>Bacteria</taxon>
        <taxon>Bacillati</taxon>
        <taxon>Actinomycetota</taxon>
        <taxon>Actinomycetes</taxon>
        <taxon>Streptosporangiales</taxon>
        <taxon>Thermomonosporaceae</taxon>
        <taxon>Actinomadura</taxon>
    </lineage>
</organism>
<dbReference type="SUPFAM" id="SSF46894">
    <property type="entry name" value="C-terminal effector domain of the bipartite response regulators"/>
    <property type="match status" value="1"/>
</dbReference>
<evidence type="ECO:0000259" key="1">
    <source>
        <dbReference type="PROSITE" id="PS50043"/>
    </source>
</evidence>
<proteinExistence type="predicted"/>
<dbReference type="PROSITE" id="PS50043">
    <property type="entry name" value="HTH_LUXR_2"/>
    <property type="match status" value="1"/>
</dbReference>
<dbReference type="EMBL" id="JABVEC010000028">
    <property type="protein sequence ID" value="MBC6469565.1"/>
    <property type="molecule type" value="Genomic_DNA"/>
</dbReference>
<evidence type="ECO:0000313" key="2">
    <source>
        <dbReference type="EMBL" id="MBC6469565.1"/>
    </source>
</evidence>
<dbReference type="PANTHER" id="PTHR47691:SF3">
    <property type="entry name" value="HTH-TYPE TRANSCRIPTIONAL REGULATOR RV0890C-RELATED"/>
    <property type="match status" value="1"/>
</dbReference>
<dbReference type="SUPFAM" id="SSF48452">
    <property type="entry name" value="TPR-like"/>
    <property type="match status" value="1"/>
</dbReference>
<dbReference type="InterPro" id="IPR016032">
    <property type="entry name" value="Sig_transdc_resp-reg_C-effctor"/>
</dbReference>
<gene>
    <name evidence="2" type="ORF">HKK74_29335</name>
</gene>
<protein>
    <submittedName>
        <fullName evidence="2">LuxR family transcriptional regulator</fullName>
    </submittedName>
</protein>
<dbReference type="Gene3D" id="1.25.40.10">
    <property type="entry name" value="Tetratricopeptide repeat domain"/>
    <property type="match status" value="1"/>
</dbReference>
<sequence length="666" mass="72064">MTTETLLRSAPDLRILTTSRQALGIASEHLLVVPPLPAPGGADGSSSSLRSVTQNEAVQLFTERTRAVVPDFAVTEANRDAVAGICRRLDGVPLAIELAAMRMRVLSARQLLQRLDDRFQLITRGSPTAPARHRTLRALIDWSHDLCTERERLMWARVSVFRGGLDLEAAEAVCAGDGIAREEIIDLVTGLVDKSVLVREEHPAGVRYHLLETTRQYGLDRLGEAGEEPVLRRRHRDHYRRLAADAHARSFGPAQVPRLMRLRREHADLRAALEYCFADRAEVATGLGMAADLGDHWIISRRLAEGGRWLDRGLAIETGPTEVRARALLAAGRLAVLLADTGRSEGGADPGGPPGRIMEMLEEGRSLGERVGPPSMPGHADLCTGILATLRGDLESAVASYAKAADRLRTAGDPAGLAMTLIRLSLTHSLADDPRQAGAIAGECLELCDAHGERWYRAYAMLALGIAAWREGDTQRAAALAKESLRFTRSVDDMIGIGINIELLAWIAAADGRHQRAARLLGVVQTVWGAMGATLSGFGHLMGFHDRCESITRQALGDPAFRDTVRRGAALAHDAALGYALQDRVSTEETQEKVAAPSPLTRRETEIARLVAKGLSNKEIATTLTIAQRTAEGHIEHILGKLGFNSRTQIAVWVGEQEAGAQESGA</sequence>
<feature type="domain" description="HTH luxR-type" evidence="1">
    <location>
        <begin position="593"/>
        <end position="658"/>
    </location>
</feature>
<accession>A0ABR7LXH9</accession>
<reference evidence="2 3" key="1">
    <citation type="submission" date="2020-06" db="EMBL/GenBank/DDBJ databases">
        <title>Actinomadura xiongansis sp. nov., isolated from soil of Baiyangdian.</title>
        <authorList>
            <person name="Zhang X."/>
        </authorList>
    </citation>
    <scope>NUCLEOTIDE SEQUENCE [LARGE SCALE GENOMIC DNA]</scope>
    <source>
        <strain evidence="2 3">HBUM206468</strain>
    </source>
</reference>
<keyword evidence="3" id="KW-1185">Reference proteome</keyword>
<dbReference type="PRINTS" id="PR00038">
    <property type="entry name" value="HTHLUXR"/>
</dbReference>
<dbReference type="PANTHER" id="PTHR47691">
    <property type="entry name" value="REGULATOR-RELATED"/>
    <property type="match status" value="1"/>
</dbReference>
<dbReference type="CDD" id="cd06170">
    <property type="entry name" value="LuxR_C_like"/>
    <property type="match status" value="1"/>
</dbReference>
<comment type="caution">
    <text evidence="2">The sequence shown here is derived from an EMBL/GenBank/DDBJ whole genome shotgun (WGS) entry which is preliminary data.</text>
</comment>
<dbReference type="Pfam" id="PF00196">
    <property type="entry name" value="GerE"/>
    <property type="match status" value="1"/>
</dbReference>
<dbReference type="InterPro" id="IPR011990">
    <property type="entry name" value="TPR-like_helical_dom_sf"/>
</dbReference>
<dbReference type="Proteomes" id="UP000805614">
    <property type="component" value="Unassembled WGS sequence"/>
</dbReference>
<dbReference type="Gene3D" id="1.10.10.10">
    <property type="entry name" value="Winged helix-like DNA-binding domain superfamily/Winged helix DNA-binding domain"/>
    <property type="match status" value="1"/>
</dbReference>
<dbReference type="InterPro" id="IPR036388">
    <property type="entry name" value="WH-like_DNA-bd_sf"/>
</dbReference>
<dbReference type="SMART" id="SM00421">
    <property type="entry name" value="HTH_LUXR"/>
    <property type="match status" value="1"/>
</dbReference>
<dbReference type="InterPro" id="IPR000792">
    <property type="entry name" value="Tscrpt_reg_LuxR_C"/>
</dbReference>
<evidence type="ECO:0000313" key="3">
    <source>
        <dbReference type="Proteomes" id="UP000805614"/>
    </source>
</evidence>